<evidence type="ECO:0000313" key="7">
    <source>
        <dbReference type="Proteomes" id="UP000221080"/>
    </source>
</evidence>
<evidence type="ECO:0000256" key="1">
    <source>
        <dbReference type="ARBA" id="ARBA00022614"/>
    </source>
</evidence>
<dbReference type="InterPro" id="IPR050333">
    <property type="entry name" value="SLRP"/>
</dbReference>
<dbReference type="Pfam" id="PF00560">
    <property type="entry name" value="LRR_1"/>
    <property type="match status" value="1"/>
</dbReference>
<evidence type="ECO:0000256" key="2">
    <source>
        <dbReference type="ARBA" id="ARBA00022729"/>
    </source>
</evidence>
<keyword evidence="3" id="KW-0677">Repeat</keyword>
<keyword evidence="1" id="KW-0433">Leucine-rich repeat</keyword>
<dbReference type="GeneID" id="108281030"/>
<dbReference type="InterPro" id="IPR001611">
    <property type="entry name" value="Leu-rich_rpt"/>
</dbReference>
<dbReference type="PANTHER" id="PTHR45712">
    <property type="entry name" value="AGAP008170-PA"/>
    <property type="match status" value="1"/>
</dbReference>
<reference evidence="8" key="2">
    <citation type="submission" date="2025-08" db="UniProtKB">
        <authorList>
            <consortium name="RefSeq"/>
        </authorList>
    </citation>
    <scope>IDENTIFICATION</scope>
    <source>
        <tissue evidence="8">Blood</tissue>
    </source>
</reference>
<feature type="chain" id="PRO_5012406788" evidence="5">
    <location>
        <begin position="19"/>
        <end position="363"/>
    </location>
</feature>
<dbReference type="STRING" id="7998.ENSIPUP00000035872"/>
<dbReference type="OrthoDB" id="676979at2759"/>
<protein>
    <submittedName>
        <fullName evidence="8">Lumican</fullName>
    </submittedName>
</protein>
<dbReference type="PANTHER" id="PTHR45712:SF17">
    <property type="entry name" value="LUMICAN-LIKE"/>
    <property type="match status" value="1"/>
</dbReference>
<dbReference type="InterPro" id="IPR003591">
    <property type="entry name" value="Leu-rich_rpt_typical-subtyp"/>
</dbReference>
<evidence type="ECO:0000256" key="5">
    <source>
        <dbReference type="SAM" id="SignalP"/>
    </source>
</evidence>
<dbReference type="KEGG" id="ipu:108281030"/>
<feature type="signal peptide" evidence="5">
    <location>
        <begin position="1"/>
        <end position="18"/>
    </location>
</feature>
<dbReference type="AlphaFoldDB" id="A0A2D0TBE1"/>
<proteinExistence type="predicted"/>
<evidence type="ECO:0000256" key="4">
    <source>
        <dbReference type="ARBA" id="ARBA00023180"/>
    </source>
</evidence>
<dbReference type="PROSITE" id="PS51450">
    <property type="entry name" value="LRR"/>
    <property type="match status" value="1"/>
</dbReference>
<accession>A0A2D0TBE1</accession>
<organism evidence="7 8">
    <name type="scientific">Ictalurus punctatus</name>
    <name type="common">Channel catfish</name>
    <name type="synonym">Silurus punctatus</name>
    <dbReference type="NCBI Taxonomy" id="7998"/>
    <lineage>
        <taxon>Eukaryota</taxon>
        <taxon>Metazoa</taxon>
        <taxon>Chordata</taxon>
        <taxon>Craniata</taxon>
        <taxon>Vertebrata</taxon>
        <taxon>Euteleostomi</taxon>
        <taxon>Actinopterygii</taxon>
        <taxon>Neopterygii</taxon>
        <taxon>Teleostei</taxon>
        <taxon>Ostariophysi</taxon>
        <taxon>Siluriformes</taxon>
        <taxon>Ictaluridae</taxon>
        <taxon>Ictalurus</taxon>
    </lineage>
</organism>
<sequence>MDIRPLLVILSVCGQMQAMTVDTDYGGLPLQIDRFLGEPTIFTLRNRVDSSWSWMVSNQNCSVKCDCAIQWPTALYCDHKGLEQFPESLPSRTKYLFLQANMITGFNAKAFVNTTNLRWLILDQNQLLSERLDGRSLVNLTQLVNLFMNHNNLSEVPAGLPGGLKQLRLAYNQIEKIGPGAFENLQNLTLLLLQGNRLRTIGETDFKGLSILNLLDLSQNVLGTFPKHLPPSVQQLYLSHNALTGMAEDSLQGFKRLCYLRLRNNQLKNDGLGPGVFNVTSLVELDLSFNQLTEIPVVPTTLQYLYLEVNRIREFNVSSLCRTVGLMSYSHIKILRLDGNNIDYHQLPPDWVYCLRILQNIYI</sequence>
<evidence type="ECO:0000256" key="3">
    <source>
        <dbReference type="ARBA" id="ARBA00022737"/>
    </source>
</evidence>
<dbReference type="InterPro" id="IPR000372">
    <property type="entry name" value="LRRNT"/>
</dbReference>
<keyword evidence="7" id="KW-1185">Reference proteome</keyword>
<dbReference type="SMART" id="SM00013">
    <property type="entry name" value="LRRNT"/>
    <property type="match status" value="1"/>
</dbReference>
<dbReference type="RefSeq" id="XP_017352065.1">
    <property type="nucleotide sequence ID" value="XM_017496576.3"/>
</dbReference>
<dbReference type="SMART" id="SM00369">
    <property type="entry name" value="LRR_TYP"/>
    <property type="match status" value="5"/>
</dbReference>
<keyword evidence="2 5" id="KW-0732">Signal</keyword>
<dbReference type="Gene3D" id="3.80.10.10">
    <property type="entry name" value="Ribonuclease Inhibitor"/>
    <property type="match status" value="3"/>
</dbReference>
<dbReference type="Pfam" id="PF13855">
    <property type="entry name" value="LRR_8"/>
    <property type="match status" value="2"/>
</dbReference>
<feature type="domain" description="LRRNT" evidence="6">
    <location>
        <begin position="60"/>
        <end position="95"/>
    </location>
</feature>
<dbReference type="SUPFAM" id="SSF52058">
    <property type="entry name" value="L domain-like"/>
    <property type="match status" value="1"/>
</dbReference>
<name>A0A2D0TBE1_ICTPU</name>
<gene>
    <name evidence="8" type="primary">zgc:113307</name>
</gene>
<keyword evidence="4" id="KW-0325">Glycoprotein</keyword>
<reference evidence="7" key="1">
    <citation type="journal article" date="2016" name="Nat. Commun.">
        <title>The channel catfish genome sequence provides insights into the evolution of scale formation in teleosts.</title>
        <authorList>
            <person name="Liu Z."/>
            <person name="Liu S."/>
            <person name="Yao J."/>
            <person name="Bao L."/>
            <person name="Zhang J."/>
            <person name="Li Y."/>
            <person name="Jiang C."/>
            <person name="Sun L."/>
            <person name="Wang R."/>
            <person name="Zhang Y."/>
            <person name="Zhou T."/>
            <person name="Zeng Q."/>
            <person name="Fu Q."/>
            <person name="Gao S."/>
            <person name="Li N."/>
            <person name="Koren S."/>
            <person name="Jiang Y."/>
            <person name="Zimin A."/>
            <person name="Xu P."/>
            <person name="Phillippy A.M."/>
            <person name="Geng X."/>
            <person name="Song L."/>
            <person name="Sun F."/>
            <person name="Li C."/>
            <person name="Wang X."/>
            <person name="Chen A."/>
            <person name="Jin Y."/>
            <person name="Yuan Z."/>
            <person name="Yang Y."/>
            <person name="Tan S."/>
            <person name="Peatman E."/>
            <person name="Lu J."/>
            <person name="Qin Z."/>
            <person name="Dunham R."/>
            <person name="Li Z."/>
            <person name="Sonstegard T."/>
            <person name="Feng J."/>
            <person name="Danzmann R.G."/>
            <person name="Schroeder S."/>
            <person name="Scheffler B."/>
            <person name="Duke M.V."/>
            <person name="Ballard L."/>
            <person name="Kucuktas H."/>
            <person name="Kaltenboeck L."/>
            <person name="Liu H."/>
            <person name="Armbruster J."/>
            <person name="Xie Y."/>
            <person name="Kirby M.L."/>
            <person name="Tian Y."/>
            <person name="Flanagan M.E."/>
            <person name="Mu W."/>
            <person name="Waldbieser G.C."/>
        </authorList>
    </citation>
    <scope>NUCLEOTIDE SEQUENCE [LARGE SCALE GENOMIC DNA]</scope>
    <source>
        <strain evidence="7">SDA103</strain>
    </source>
</reference>
<dbReference type="OMA" id="TEYLFLQ"/>
<evidence type="ECO:0000313" key="8">
    <source>
        <dbReference type="RefSeq" id="XP_017352065.1"/>
    </source>
</evidence>
<dbReference type="InterPro" id="IPR032675">
    <property type="entry name" value="LRR_dom_sf"/>
</dbReference>
<dbReference type="Proteomes" id="UP000221080">
    <property type="component" value="Chromosome 21"/>
</dbReference>
<dbReference type="GO" id="GO:0005615">
    <property type="term" value="C:extracellular space"/>
    <property type="evidence" value="ECO:0007669"/>
    <property type="project" value="TreeGrafter"/>
</dbReference>
<evidence type="ECO:0000259" key="6">
    <source>
        <dbReference type="SMART" id="SM00013"/>
    </source>
</evidence>